<proteinExistence type="predicted"/>
<organism evidence="2 3">
    <name type="scientific">Kingdonia uniflora</name>
    <dbReference type="NCBI Taxonomy" id="39325"/>
    <lineage>
        <taxon>Eukaryota</taxon>
        <taxon>Viridiplantae</taxon>
        <taxon>Streptophyta</taxon>
        <taxon>Embryophyta</taxon>
        <taxon>Tracheophyta</taxon>
        <taxon>Spermatophyta</taxon>
        <taxon>Magnoliopsida</taxon>
        <taxon>Ranunculales</taxon>
        <taxon>Circaeasteraceae</taxon>
        <taxon>Kingdonia</taxon>
    </lineage>
</organism>
<keyword evidence="1" id="KW-0812">Transmembrane</keyword>
<protein>
    <submittedName>
        <fullName evidence="2">Uncharacterized protein</fullName>
    </submittedName>
</protein>
<evidence type="ECO:0000313" key="3">
    <source>
        <dbReference type="Proteomes" id="UP000541444"/>
    </source>
</evidence>
<keyword evidence="1" id="KW-1133">Transmembrane helix</keyword>
<keyword evidence="1" id="KW-0472">Membrane</keyword>
<reference evidence="2 3" key="1">
    <citation type="journal article" date="2020" name="IScience">
        <title>Genome Sequencing of the Endangered Kingdonia uniflora (Circaeasteraceae, Ranunculales) Reveals Potential Mechanisms of Evolutionary Specialization.</title>
        <authorList>
            <person name="Sun Y."/>
            <person name="Deng T."/>
            <person name="Zhang A."/>
            <person name="Moore M.J."/>
            <person name="Landis J.B."/>
            <person name="Lin N."/>
            <person name="Zhang H."/>
            <person name="Zhang X."/>
            <person name="Huang J."/>
            <person name="Zhang X."/>
            <person name="Sun H."/>
            <person name="Wang H."/>
        </authorList>
    </citation>
    <scope>NUCLEOTIDE SEQUENCE [LARGE SCALE GENOMIC DNA]</scope>
    <source>
        <strain evidence="2">TB1705</strain>
        <tissue evidence="2">Leaf</tissue>
    </source>
</reference>
<dbReference type="Gene3D" id="1.20.1250.20">
    <property type="entry name" value="MFS general substrate transporter like domains"/>
    <property type="match status" value="1"/>
</dbReference>
<comment type="caution">
    <text evidence="2">The sequence shown here is derived from an EMBL/GenBank/DDBJ whole genome shotgun (WGS) entry which is preliminary data.</text>
</comment>
<feature type="transmembrane region" description="Helical" evidence="1">
    <location>
        <begin position="58"/>
        <end position="76"/>
    </location>
</feature>
<accession>A0A7J7LUQ7</accession>
<sequence length="108" mass="12433">MNMPETSKYTTLVAKDVKHKAVYMIKVLQVEIEAKLGKVERSYNLLSLYSKEFLHRHGLYFLGTTSTLFLLDIVFYSHNLFQKDIFSAIGWIPAANIMNAIDEVFKIA</sequence>
<dbReference type="OrthoDB" id="1298255at2759"/>
<name>A0A7J7LUQ7_9MAGN</name>
<evidence type="ECO:0000256" key="1">
    <source>
        <dbReference type="SAM" id="Phobius"/>
    </source>
</evidence>
<keyword evidence="3" id="KW-1185">Reference proteome</keyword>
<dbReference type="InterPro" id="IPR036259">
    <property type="entry name" value="MFS_trans_sf"/>
</dbReference>
<evidence type="ECO:0000313" key="2">
    <source>
        <dbReference type="EMBL" id="KAF6146288.1"/>
    </source>
</evidence>
<gene>
    <name evidence="2" type="ORF">GIB67_008172</name>
</gene>
<dbReference type="EMBL" id="JACGCM010001998">
    <property type="protein sequence ID" value="KAF6146288.1"/>
    <property type="molecule type" value="Genomic_DNA"/>
</dbReference>
<dbReference type="Proteomes" id="UP000541444">
    <property type="component" value="Unassembled WGS sequence"/>
</dbReference>
<dbReference type="AlphaFoldDB" id="A0A7J7LUQ7"/>